<evidence type="ECO:0000313" key="2">
    <source>
        <dbReference type="Proteomes" id="UP000693946"/>
    </source>
</evidence>
<dbReference type="Proteomes" id="UP000693946">
    <property type="component" value="Linkage Group LG6"/>
</dbReference>
<name>A0AAV6QEP5_SOLSE</name>
<dbReference type="AlphaFoldDB" id="A0AAV6QEP5"/>
<keyword evidence="2" id="KW-1185">Reference proteome</keyword>
<reference evidence="1 2" key="1">
    <citation type="journal article" date="2021" name="Sci. Rep.">
        <title>Chromosome anchoring in Senegalese sole (Solea senegalensis) reveals sex-associated markers and genome rearrangements in flatfish.</title>
        <authorList>
            <person name="Guerrero-Cozar I."/>
            <person name="Gomez-Garrido J."/>
            <person name="Berbel C."/>
            <person name="Martinez-Blanch J.F."/>
            <person name="Alioto T."/>
            <person name="Claros M.G."/>
            <person name="Gagnaire P.A."/>
            <person name="Manchado M."/>
        </authorList>
    </citation>
    <scope>NUCLEOTIDE SEQUENCE [LARGE SCALE GENOMIC DNA]</scope>
    <source>
        <strain evidence="1">Sse05_10M</strain>
    </source>
</reference>
<organism evidence="1 2">
    <name type="scientific">Solea senegalensis</name>
    <name type="common">Senegalese sole</name>
    <dbReference type="NCBI Taxonomy" id="28829"/>
    <lineage>
        <taxon>Eukaryota</taxon>
        <taxon>Metazoa</taxon>
        <taxon>Chordata</taxon>
        <taxon>Craniata</taxon>
        <taxon>Vertebrata</taxon>
        <taxon>Euteleostomi</taxon>
        <taxon>Actinopterygii</taxon>
        <taxon>Neopterygii</taxon>
        <taxon>Teleostei</taxon>
        <taxon>Neoteleostei</taxon>
        <taxon>Acanthomorphata</taxon>
        <taxon>Carangaria</taxon>
        <taxon>Pleuronectiformes</taxon>
        <taxon>Pleuronectoidei</taxon>
        <taxon>Soleidae</taxon>
        <taxon>Solea</taxon>
    </lineage>
</organism>
<sequence length="99" mass="10494">MSCFGGKHDILHTFIPPSSPFISSPLGLAALLSDGEMQEITAGFRPTDSTALQCLPPPQILGNTSETTIQPMTAQLQHSCLFVVIETQSKPVITLAASI</sequence>
<protein>
    <submittedName>
        <fullName evidence="1">Uncharacterized protein</fullName>
    </submittedName>
</protein>
<accession>A0AAV6QEP5</accession>
<comment type="caution">
    <text evidence="1">The sequence shown here is derived from an EMBL/GenBank/DDBJ whole genome shotgun (WGS) entry which is preliminary data.</text>
</comment>
<proteinExistence type="predicted"/>
<gene>
    <name evidence="1" type="ORF">JOB18_045859</name>
</gene>
<evidence type="ECO:0000313" key="1">
    <source>
        <dbReference type="EMBL" id="KAG7487065.1"/>
    </source>
</evidence>
<dbReference type="EMBL" id="JAGKHQ010000018">
    <property type="protein sequence ID" value="KAG7487065.1"/>
    <property type="molecule type" value="Genomic_DNA"/>
</dbReference>